<dbReference type="PANTHER" id="PTHR45632:SF3">
    <property type="entry name" value="KELCH-LIKE PROTEIN 32"/>
    <property type="match status" value="1"/>
</dbReference>
<dbReference type="Proteomes" id="UP000007110">
    <property type="component" value="Unassembled WGS sequence"/>
</dbReference>
<dbReference type="InterPro" id="IPR056737">
    <property type="entry name" value="Beta-prop_ATRN-MKLN-like"/>
</dbReference>
<evidence type="ECO:0000256" key="2">
    <source>
        <dbReference type="ARBA" id="ARBA00022737"/>
    </source>
</evidence>
<dbReference type="InterPro" id="IPR017096">
    <property type="entry name" value="BTB-kelch_protein"/>
</dbReference>
<evidence type="ECO:0000259" key="4">
    <source>
        <dbReference type="PROSITE" id="PS50097"/>
    </source>
</evidence>
<dbReference type="Gene3D" id="2.120.10.80">
    <property type="entry name" value="Kelch-type beta propeller"/>
    <property type="match status" value="2"/>
</dbReference>
<dbReference type="FunFam" id="1.25.40.420:FF:000001">
    <property type="entry name" value="Kelch-like family member 12"/>
    <property type="match status" value="1"/>
</dbReference>
<dbReference type="InParanoid" id="A0A7M7GGP6"/>
<dbReference type="KEGG" id="spu:100889172"/>
<evidence type="ECO:0000256" key="1">
    <source>
        <dbReference type="ARBA" id="ARBA00022441"/>
    </source>
</evidence>
<evidence type="ECO:0000313" key="5">
    <source>
        <dbReference type="EnsemblMetazoa" id="XP_003725194"/>
    </source>
</evidence>
<dbReference type="GeneID" id="100889172"/>
<dbReference type="InterPro" id="IPR015915">
    <property type="entry name" value="Kelch-typ_b-propeller"/>
</dbReference>
<evidence type="ECO:0000256" key="3">
    <source>
        <dbReference type="SAM" id="MobiDB-lite"/>
    </source>
</evidence>
<dbReference type="GO" id="GO:0005737">
    <property type="term" value="C:cytoplasm"/>
    <property type="evidence" value="ECO:0000318"/>
    <property type="project" value="GO_Central"/>
</dbReference>
<dbReference type="PROSITE" id="PS50097">
    <property type="entry name" value="BTB"/>
    <property type="match status" value="1"/>
</dbReference>
<dbReference type="GO" id="GO:1990756">
    <property type="term" value="F:ubiquitin-like ligase-substrate adaptor activity"/>
    <property type="evidence" value="ECO:0000318"/>
    <property type="project" value="GO_Central"/>
</dbReference>
<dbReference type="InterPro" id="IPR006652">
    <property type="entry name" value="Kelch_1"/>
</dbReference>
<proteinExistence type="predicted"/>
<dbReference type="Pfam" id="PF07707">
    <property type="entry name" value="BACK"/>
    <property type="match status" value="1"/>
</dbReference>
<dbReference type="Pfam" id="PF00651">
    <property type="entry name" value="BTB"/>
    <property type="match status" value="1"/>
</dbReference>
<sequence length="644" mass="72303">MAEDETQCKNLEGDPDADETGEGNMLNNETGNVNDIQVIDLEEADQNTSPCHQHNGSNSQKVTDSEGLMNKVLEYKEREAETKKYQYPHKSSELLRELNGFRIAGKLVDVTLVSSDEKEFPCHRAVLAASTPYFDAMFTDDLQESRSDRIELTNIKGAALESIIRAVYMCDVDISSDSVQDLLATAHFLNYPHILESCCQFLEDSLAPQNCLGIVELAETYVCDNLRTRAWNYALENFRDVSSCQEFLQLEASVLERLVTCDELNVSGEDEVLSAVLQWALSDQAHIEFLPPVLAKVRLPLVSDEYLTGALNAHHFLHGSGKCLSQIRDAQNLKGLARNGRRRDHALLKPRHSMRTEVLVVVGGMIDNREWITDVSSFNPKTNHWSPMANLPFDHSDYAAASVDDAIYVSGGFHRTKGTISEVWRYDETHDRWALVQDLILPRFNHTSIGHDHHIYVLGGEDGDSSLTEIERYSPELDKWDIIGSINPTGSGMAVVALRNRLYIIGWLTNVRLMCVVQYFDLETLECSTIPSSGLNRQLFPAVALNDSIFILGGNRMKEVAVYDPETFTSTKAESMKFKRNTPSATVVGGKIYVTGGELRQHVAKVESYDPYLDLWDILEPMPHAVCFHGCVMIRKYLGPPYQT</sequence>
<dbReference type="InterPro" id="IPR000210">
    <property type="entry name" value="BTB/POZ_dom"/>
</dbReference>
<dbReference type="OMA" id="KYLGPPY"/>
<dbReference type="SMART" id="SM00225">
    <property type="entry name" value="BTB"/>
    <property type="match status" value="1"/>
</dbReference>
<dbReference type="RefSeq" id="XP_003725194.1">
    <property type="nucleotide sequence ID" value="XM_003725146.3"/>
</dbReference>
<dbReference type="EnsemblMetazoa" id="XM_003725146">
    <property type="protein sequence ID" value="XP_003725194"/>
    <property type="gene ID" value="LOC100889172"/>
</dbReference>
<accession>A0A7M7GGP6</accession>
<dbReference type="InterPro" id="IPR011705">
    <property type="entry name" value="BACK"/>
</dbReference>
<keyword evidence="2" id="KW-0677">Repeat</keyword>
<dbReference type="SUPFAM" id="SSF117281">
    <property type="entry name" value="Kelch motif"/>
    <property type="match status" value="1"/>
</dbReference>
<reference evidence="5" key="2">
    <citation type="submission" date="2021-01" db="UniProtKB">
        <authorList>
            <consortium name="EnsemblMetazoa"/>
        </authorList>
    </citation>
    <scope>IDENTIFICATION</scope>
</reference>
<dbReference type="Gene3D" id="1.25.40.420">
    <property type="match status" value="1"/>
</dbReference>
<keyword evidence="1" id="KW-0880">Kelch repeat</keyword>
<dbReference type="SMART" id="SM00612">
    <property type="entry name" value="Kelch"/>
    <property type="match status" value="6"/>
</dbReference>
<organism evidence="5 6">
    <name type="scientific">Strongylocentrotus purpuratus</name>
    <name type="common">Purple sea urchin</name>
    <dbReference type="NCBI Taxonomy" id="7668"/>
    <lineage>
        <taxon>Eukaryota</taxon>
        <taxon>Metazoa</taxon>
        <taxon>Echinodermata</taxon>
        <taxon>Eleutherozoa</taxon>
        <taxon>Echinozoa</taxon>
        <taxon>Echinoidea</taxon>
        <taxon>Euechinoidea</taxon>
        <taxon>Echinacea</taxon>
        <taxon>Camarodonta</taxon>
        <taxon>Echinidea</taxon>
        <taxon>Strongylocentrotidae</taxon>
        <taxon>Strongylocentrotus</taxon>
    </lineage>
</organism>
<dbReference type="Pfam" id="PF24981">
    <property type="entry name" value="Beta-prop_ATRN-LZTR1"/>
    <property type="match status" value="1"/>
</dbReference>
<dbReference type="AlphaFoldDB" id="A0A7M7GGP6"/>
<dbReference type="SMART" id="SM00875">
    <property type="entry name" value="BACK"/>
    <property type="match status" value="1"/>
</dbReference>
<dbReference type="Pfam" id="PF01344">
    <property type="entry name" value="Kelch_1"/>
    <property type="match status" value="1"/>
</dbReference>
<dbReference type="SUPFAM" id="SSF54695">
    <property type="entry name" value="POZ domain"/>
    <property type="match status" value="1"/>
</dbReference>
<reference evidence="6" key="1">
    <citation type="submission" date="2015-02" db="EMBL/GenBank/DDBJ databases">
        <title>Genome sequencing for Strongylocentrotus purpuratus.</title>
        <authorList>
            <person name="Murali S."/>
            <person name="Liu Y."/>
            <person name="Vee V."/>
            <person name="English A."/>
            <person name="Wang M."/>
            <person name="Skinner E."/>
            <person name="Han Y."/>
            <person name="Muzny D.M."/>
            <person name="Worley K.C."/>
            <person name="Gibbs R.A."/>
        </authorList>
    </citation>
    <scope>NUCLEOTIDE SEQUENCE</scope>
</reference>
<dbReference type="InterPro" id="IPR011333">
    <property type="entry name" value="SKP1/BTB/POZ_sf"/>
</dbReference>
<dbReference type="OrthoDB" id="6418787at2759"/>
<dbReference type="PANTHER" id="PTHR45632">
    <property type="entry name" value="LD33804P"/>
    <property type="match status" value="1"/>
</dbReference>
<protein>
    <recommendedName>
        <fullName evidence="4">BTB domain-containing protein</fullName>
    </recommendedName>
</protein>
<feature type="region of interest" description="Disordered" evidence="3">
    <location>
        <begin position="1"/>
        <end position="30"/>
    </location>
</feature>
<dbReference type="Gene3D" id="3.30.710.10">
    <property type="entry name" value="Potassium Channel Kv1.1, Chain A"/>
    <property type="match status" value="1"/>
</dbReference>
<feature type="domain" description="BTB" evidence="4">
    <location>
        <begin position="108"/>
        <end position="176"/>
    </location>
</feature>
<dbReference type="PIRSF" id="PIRSF037037">
    <property type="entry name" value="Kelch-like_protein_gigaxonin"/>
    <property type="match status" value="1"/>
</dbReference>
<keyword evidence="6" id="KW-1185">Reference proteome</keyword>
<evidence type="ECO:0000313" key="6">
    <source>
        <dbReference type="Proteomes" id="UP000007110"/>
    </source>
</evidence>
<dbReference type="GO" id="GO:0043161">
    <property type="term" value="P:proteasome-mediated ubiquitin-dependent protein catabolic process"/>
    <property type="evidence" value="ECO:0000318"/>
    <property type="project" value="GO_Central"/>
</dbReference>
<dbReference type="GO" id="GO:0031463">
    <property type="term" value="C:Cul3-RING ubiquitin ligase complex"/>
    <property type="evidence" value="ECO:0000318"/>
    <property type="project" value="GO_Central"/>
</dbReference>
<name>A0A7M7GGP6_STRPU</name>